<keyword evidence="1" id="KW-1133">Transmembrane helix</keyword>
<feature type="transmembrane region" description="Helical" evidence="1">
    <location>
        <begin position="66"/>
        <end position="87"/>
    </location>
</feature>
<proteinExistence type="predicted"/>
<evidence type="ECO:0000313" key="3">
    <source>
        <dbReference type="EMBL" id="AWX56886.1"/>
    </source>
</evidence>
<dbReference type="GO" id="GO:0016491">
    <property type="term" value="F:oxidoreductase activity"/>
    <property type="evidence" value="ECO:0007669"/>
    <property type="project" value="InterPro"/>
</dbReference>
<gene>
    <name evidence="3" type="ORF">AB432_018355</name>
</gene>
<dbReference type="RefSeq" id="WP_048033504.1">
    <property type="nucleotide sequence ID" value="NZ_CP030117.1"/>
</dbReference>
<keyword evidence="1" id="KW-0472">Membrane</keyword>
<dbReference type="InterPro" id="IPR027387">
    <property type="entry name" value="Cytb/b6-like_sf"/>
</dbReference>
<feature type="domain" description="Cytochrome b/b6 N-terminal region profile" evidence="2">
    <location>
        <begin position="5"/>
        <end position="67"/>
    </location>
</feature>
<evidence type="ECO:0000259" key="2">
    <source>
        <dbReference type="Pfam" id="PF00033"/>
    </source>
</evidence>
<organism evidence="3 4">
    <name type="scientific">Brevibacillus brevis</name>
    <name type="common">Bacillus brevis</name>
    <dbReference type="NCBI Taxonomy" id="1393"/>
    <lineage>
        <taxon>Bacteria</taxon>
        <taxon>Bacillati</taxon>
        <taxon>Bacillota</taxon>
        <taxon>Bacilli</taxon>
        <taxon>Bacillales</taxon>
        <taxon>Paenibacillaceae</taxon>
        <taxon>Brevibacillus</taxon>
    </lineage>
</organism>
<dbReference type="InterPro" id="IPR016174">
    <property type="entry name" value="Di-haem_cyt_TM"/>
</dbReference>
<name>A0A2Z4MK21_BREBE</name>
<keyword evidence="1" id="KW-0812">Transmembrane</keyword>
<reference evidence="3 4" key="1">
    <citation type="journal article" date="2015" name="Genome Announc.">
        <title>Draft Genome Sequence of Brevibacillus brevis DZQ7, a Plant Growth-Promoting Rhizobacterium with Broad-Spectrum Antimicrobial Activity.</title>
        <authorList>
            <person name="Hou Q."/>
            <person name="Wang C."/>
            <person name="Hou X."/>
            <person name="Xia Z."/>
            <person name="Ye J."/>
            <person name="Liu K."/>
            <person name="Liu H."/>
            <person name="Wang J."/>
            <person name="Guo H."/>
            <person name="Yu X."/>
            <person name="Yang Y."/>
            <person name="Du B."/>
            <person name="Ding Y."/>
        </authorList>
    </citation>
    <scope>NUCLEOTIDE SEQUENCE [LARGE SCALE GENOMIC DNA]</scope>
    <source>
        <strain evidence="3 4">DZQ7</strain>
    </source>
</reference>
<evidence type="ECO:0000313" key="4">
    <source>
        <dbReference type="Proteomes" id="UP000036061"/>
    </source>
</evidence>
<protein>
    <recommendedName>
        <fullName evidence="2">Cytochrome b/b6 N-terminal region profile domain-containing protein</fullName>
    </recommendedName>
</protein>
<dbReference type="GO" id="GO:0022904">
    <property type="term" value="P:respiratory electron transport chain"/>
    <property type="evidence" value="ECO:0007669"/>
    <property type="project" value="InterPro"/>
</dbReference>
<dbReference type="GO" id="GO:0009055">
    <property type="term" value="F:electron transfer activity"/>
    <property type="evidence" value="ECO:0007669"/>
    <property type="project" value="InterPro"/>
</dbReference>
<dbReference type="Gene3D" id="1.20.810.10">
    <property type="entry name" value="Cytochrome Bc1 Complex, Chain C"/>
    <property type="match status" value="1"/>
</dbReference>
<dbReference type="GO" id="GO:0016020">
    <property type="term" value="C:membrane"/>
    <property type="evidence" value="ECO:0007669"/>
    <property type="project" value="InterPro"/>
</dbReference>
<dbReference type="EMBL" id="CP030117">
    <property type="protein sequence ID" value="AWX56886.1"/>
    <property type="molecule type" value="Genomic_DNA"/>
</dbReference>
<evidence type="ECO:0000256" key="1">
    <source>
        <dbReference type="SAM" id="Phobius"/>
    </source>
</evidence>
<feature type="transmembrane region" description="Helical" evidence="1">
    <location>
        <begin position="9"/>
        <end position="36"/>
    </location>
</feature>
<dbReference type="Proteomes" id="UP000036061">
    <property type="component" value="Chromosome"/>
</dbReference>
<sequence length="92" mass="10549">MVHHLKRAFIFSIIINLLYYVVVPIISGMFLTHFYVPDVVNAYDNVKYLQNEVEFGVINRTNFSSILLSLLAGIGIYGLLITTIHFFKKGRP</sequence>
<dbReference type="SUPFAM" id="SSF81342">
    <property type="entry name" value="Transmembrane di-heme cytochromes"/>
    <property type="match status" value="1"/>
</dbReference>
<accession>A0A2Z4MK21</accession>
<dbReference type="AlphaFoldDB" id="A0A2Z4MK21"/>
<dbReference type="InterPro" id="IPR005797">
    <property type="entry name" value="Cyt_b/b6_N"/>
</dbReference>
<dbReference type="Pfam" id="PF00033">
    <property type="entry name" value="Cytochrome_B"/>
    <property type="match status" value="1"/>
</dbReference>